<dbReference type="KEGG" id="aau:AAur_0526"/>
<accession>A1R272</accession>
<dbReference type="InterPro" id="IPR013022">
    <property type="entry name" value="Xyl_isomerase-like_TIM-brl"/>
</dbReference>
<evidence type="ECO:0000256" key="1">
    <source>
        <dbReference type="ARBA" id="ARBA00023277"/>
    </source>
</evidence>
<evidence type="ECO:0000259" key="2">
    <source>
        <dbReference type="Pfam" id="PF01261"/>
    </source>
</evidence>
<dbReference type="InterPro" id="IPR036237">
    <property type="entry name" value="Xyl_isomerase-like_sf"/>
</dbReference>
<dbReference type="Gene3D" id="3.20.20.150">
    <property type="entry name" value="Divalent-metal-dependent TIM barrel enzymes"/>
    <property type="match status" value="1"/>
</dbReference>
<feature type="domain" description="Xylose isomerase-like TIM barrel" evidence="2">
    <location>
        <begin position="59"/>
        <end position="287"/>
    </location>
</feature>
<dbReference type="eggNOG" id="COG1082">
    <property type="taxonomic scope" value="Bacteria"/>
</dbReference>
<dbReference type="RefSeq" id="WP_011773282.1">
    <property type="nucleotide sequence ID" value="NC_008711.1"/>
</dbReference>
<gene>
    <name evidence="3" type="ordered locus">AAur_0526</name>
</gene>
<dbReference type="Proteomes" id="UP000000637">
    <property type="component" value="Chromosome"/>
</dbReference>
<dbReference type="PANTHER" id="PTHR12110">
    <property type="entry name" value="HYDROXYPYRUVATE ISOMERASE"/>
    <property type="match status" value="1"/>
</dbReference>
<keyword evidence="4" id="KW-1185">Reference proteome</keyword>
<dbReference type="PANTHER" id="PTHR12110:SF41">
    <property type="entry name" value="INOSOSE DEHYDRATASE"/>
    <property type="match status" value="1"/>
</dbReference>
<protein>
    <recommendedName>
        <fullName evidence="2">Xylose isomerase-like TIM barrel domain-containing protein</fullName>
    </recommendedName>
</protein>
<evidence type="ECO:0000313" key="3">
    <source>
        <dbReference type="EMBL" id="ABM07440.1"/>
    </source>
</evidence>
<dbReference type="EMBL" id="CP000474">
    <property type="protein sequence ID" value="ABM07440.1"/>
    <property type="molecule type" value="Genomic_DNA"/>
</dbReference>
<dbReference type="InterPro" id="IPR050312">
    <property type="entry name" value="IolE/XylAMocC-like"/>
</dbReference>
<keyword evidence="1" id="KW-0119">Carbohydrate metabolism</keyword>
<sequence>MKFSVFTASTPEWTPQEAVTELSAQGWHGIEWRVTDQADAPEPGFWAGNKATWPLTGLEESLPDIARITADAGLEYSGLGGYARCDNHDDVDRVLAATAELGARQVCVNVLPLGNSTMGGQEPTGLSYPELFAATREHYEWVSSRAAHHGVKALVELHHGTVTASASSARRLLDGLDPQHVGVIHDLGNLLIEGWESPLPALQLLGPYLAHVHVKNARWVLTDQRDPAGGAVWASEWAPLEAGIGNVVTYFKALADAGYDDWVTVEDFSTEVPLAERTAGNLDFLRRAASLAGLAVAGNADSVSKG</sequence>
<evidence type="ECO:0000313" key="4">
    <source>
        <dbReference type="Proteomes" id="UP000000637"/>
    </source>
</evidence>
<organism evidence="3 4">
    <name type="scientific">Paenarthrobacter aurescens (strain TC1)</name>
    <dbReference type="NCBI Taxonomy" id="290340"/>
    <lineage>
        <taxon>Bacteria</taxon>
        <taxon>Bacillati</taxon>
        <taxon>Actinomycetota</taxon>
        <taxon>Actinomycetes</taxon>
        <taxon>Micrococcales</taxon>
        <taxon>Micrococcaceae</taxon>
        <taxon>Paenarthrobacter</taxon>
    </lineage>
</organism>
<dbReference type="SUPFAM" id="SSF51658">
    <property type="entry name" value="Xylose isomerase-like"/>
    <property type="match status" value="1"/>
</dbReference>
<dbReference type="HOGENOM" id="CLU_885441_0_0_11"/>
<dbReference type="STRING" id="290340.AAur_0526"/>
<proteinExistence type="predicted"/>
<dbReference type="Pfam" id="PF01261">
    <property type="entry name" value="AP_endonuc_2"/>
    <property type="match status" value="1"/>
</dbReference>
<dbReference type="AlphaFoldDB" id="A1R272"/>
<reference evidence="3 4" key="1">
    <citation type="journal article" date="2006" name="PLoS Genet.">
        <title>Secrets of soil survival revealed by the genome sequence of Arthrobacter aurescens TC1.</title>
        <authorList>
            <person name="Mongodin E.F."/>
            <person name="Shapir N."/>
            <person name="Daugherty S.C."/>
            <person name="DeBoy R.T."/>
            <person name="Emerson J.B."/>
            <person name="Shvartzbeyn A."/>
            <person name="Radune D."/>
            <person name="Vamathevan J."/>
            <person name="Riggs F."/>
            <person name="Grinberg V."/>
            <person name="Khouri H."/>
            <person name="Wackett L.P."/>
            <person name="Nelson K.E."/>
            <person name="Sadowsky M.J."/>
        </authorList>
    </citation>
    <scope>NUCLEOTIDE SEQUENCE [LARGE SCALE GENOMIC DNA]</scope>
    <source>
        <strain evidence="3 4">TC1</strain>
    </source>
</reference>
<name>A1R272_PAEAT</name>
<dbReference type="OrthoDB" id="104997at2"/>